<evidence type="ECO:0000313" key="2">
    <source>
        <dbReference type="EMBL" id="MCG7275148.1"/>
    </source>
</evidence>
<sequence length="71" mass="7633">MKRLHIRSVIVPALASLLVAGTPALAHADTESAAAAYARNLTPDFQQARQSTIASVEEIFSCRNGHAVWCK</sequence>
<evidence type="ECO:0000313" key="3">
    <source>
        <dbReference type="Proteomes" id="UP001521911"/>
    </source>
</evidence>
<dbReference type="Proteomes" id="UP001521911">
    <property type="component" value="Unassembled WGS sequence"/>
</dbReference>
<accession>A0ABS9PSB3</accession>
<feature type="signal peptide" evidence="1">
    <location>
        <begin position="1"/>
        <end position="28"/>
    </location>
</feature>
<dbReference type="RefSeq" id="WP_070535701.1">
    <property type="nucleotide sequence ID" value="NZ_JAKRDF010000001.1"/>
</dbReference>
<gene>
    <name evidence="2" type="ORF">MHK08_01435</name>
</gene>
<feature type="chain" id="PRO_5045287134" evidence="1">
    <location>
        <begin position="29"/>
        <end position="71"/>
    </location>
</feature>
<protein>
    <submittedName>
        <fullName evidence="2">Uncharacterized protein</fullName>
    </submittedName>
</protein>
<reference evidence="2 3" key="1">
    <citation type="submission" date="2022-02" db="EMBL/GenBank/DDBJ databases">
        <title>Uncovering new skin microbiome diversity through culturing and metagenomics.</title>
        <authorList>
            <person name="Conlan S."/>
            <person name="Deming C."/>
            <person name="Nisc Comparative Sequencing Program N."/>
            <person name="Segre J.A."/>
        </authorList>
    </citation>
    <scope>NUCLEOTIDE SEQUENCE [LARGE SCALE GENOMIC DNA]</scope>
    <source>
        <strain evidence="2 3">ACRQV</strain>
    </source>
</reference>
<keyword evidence="1" id="KW-0732">Signal</keyword>
<evidence type="ECO:0000256" key="1">
    <source>
        <dbReference type="SAM" id="SignalP"/>
    </source>
</evidence>
<comment type="caution">
    <text evidence="2">The sequence shown here is derived from an EMBL/GenBank/DDBJ whole genome shotgun (WGS) entry which is preliminary data.</text>
</comment>
<keyword evidence="3" id="KW-1185">Reference proteome</keyword>
<dbReference type="EMBL" id="JAKRDF010000001">
    <property type="protein sequence ID" value="MCG7275148.1"/>
    <property type="molecule type" value="Genomic_DNA"/>
</dbReference>
<name>A0ABS9PSB3_9CORY</name>
<organism evidence="2 3">
    <name type="scientific">Corynebacterium singulare</name>
    <dbReference type="NCBI Taxonomy" id="161899"/>
    <lineage>
        <taxon>Bacteria</taxon>
        <taxon>Bacillati</taxon>
        <taxon>Actinomycetota</taxon>
        <taxon>Actinomycetes</taxon>
        <taxon>Mycobacteriales</taxon>
        <taxon>Corynebacteriaceae</taxon>
        <taxon>Corynebacterium</taxon>
    </lineage>
</organism>
<proteinExistence type="predicted"/>